<dbReference type="Proteomes" id="UP001166304">
    <property type="component" value="Unassembled WGS sequence"/>
</dbReference>
<feature type="region of interest" description="Disordered" evidence="2">
    <location>
        <begin position="263"/>
        <end position="312"/>
    </location>
</feature>
<accession>A0AA41G2K1</accession>
<name>A0AA41G2K1_9EURY</name>
<dbReference type="EMBL" id="JAHQXE010000005">
    <property type="protein sequence ID" value="MBV0903126.1"/>
    <property type="molecule type" value="Genomic_DNA"/>
</dbReference>
<evidence type="ECO:0000259" key="3">
    <source>
        <dbReference type="Pfam" id="PF24318"/>
    </source>
</evidence>
<comment type="caution">
    <text evidence="4">The sequence shown here is derived from an EMBL/GenBank/DDBJ whole genome shotgun (WGS) entry which is preliminary data.</text>
</comment>
<dbReference type="InterPro" id="IPR055913">
    <property type="entry name" value="DUF7490"/>
</dbReference>
<dbReference type="GO" id="GO:0030115">
    <property type="term" value="C:S-layer"/>
    <property type="evidence" value="ECO:0007669"/>
    <property type="project" value="UniProtKB-SubCell"/>
</dbReference>
<dbReference type="Pfam" id="PF24318">
    <property type="entry name" value="DUF7490"/>
    <property type="match status" value="2"/>
</dbReference>
<keyword evidence="5" id="KW-1185">Reference proteome</keyword>
<protein>
    <submittedName>
        <fullName evidence="4">PGF-CTERM sorting domain-containing protein</fullName>
    </submittedName>
</protein>
<evidence type="ECO:0000313" key="4">
    <source>
        <dbReference type="EMBL" id="MBV0903126.1"/>
    </source>
</evidence>
<dbReference type="GO" id="GO:0005886">
    <property type="term" value="C:plasma membrane"/>
    <property type="evidence" value="ECO:0007669"/>
    <property type="project" value="UniProtKB-SubCell"/>
</dbReference>
<dbReference type="NCBIfam" id="TIGR04126">
    <property type="entry name" value="PGF_CTERM"/>
    <property type="match status" value="1"/>
</dbReference>
<dbReference type="AlphaFoldDB" id="A0AA41G2K1"/>
<evidence type="ECO:0000256" key="1">
    <source>
        <dbReference type="ARBA" id="ARBA00022729"/>
    </source>
</evidence>
<sequence length="339" mass="35965">MRREALLTGGVVVVVLAAFIGAITVPGALADPPEDVRESYLDLRETTIEPAAVTGQTVTLSIDARLSHRGGPAENVTVETRAVDADTGLVATTVTRRVGTVDGEREVSVPTNITVERQGGYRIETIVYEDGERVTTGRQSVQNVDALTPAFARSPVTFERFENAGTPLDAIAYRIDGVSDNRTTLNVSVYLTNTGDEPAGGITLRLRARQADSNVIADESTVGIGQIRPGRTETVSTELTVPDGYNYWLDGILRSDGVVVGTESSPANLHPTERLHENETQREVGFESSDFEEEPAGGSGGQPDEAMATASEGPGFTAVGALIALLASSLVIARRQTNE</sequence>
<evidence type="ECO:0000313" key="5">
    <source>
        <dbReference type="Proteomes" id="UP001166304"/>
    </source>
</evidence>
<feature type="compositionally biased region" description="Basic and acidic residues" evidence="2">
    <location>
        <begin position="271"/>
        <end position="285"/>
    </location>
</feature>
<feature type="domain" description="DUF7490" evidence="3">
    <location>
        <begin position="169"/>
        <end position="264"/>
    </location>
</feature>
<gene>
    <name evidence="4" type="ORF">KTS37_15140</name>
</gene>
<evidence type="ECO:0000256" key="2">
    <source>
        <dbReference type="SAM" id="MobiDB-lite"/>
    </source>
</evidence>
<dbReference type="RefSeq" id="WP_162413873.1">
    <property type="nucleotide sequence ID" value="NZ_JAHQXE010000005.1"/>
</dbReference>
<keyword evidence="1" id="KW-0732">Signal</keyword>
<proteinExistence type="predicted"/>
<dbReference type="InterPro" id="IPR013783">
    <property type="entry name" value="Ig-like_fold"/>
</dbReference>
<reference evidence="4" key="1">
    <citation type="submission" date="2021-06" db="EMBL/GenBank/DDBJ databases">
        <title>New haloarchaea isolates fom saline soil.</title>
        <authorList>
            <person name="Duran-Viseras A."/>
            <person name="Sanchez-Porro C.S."/>
            <person name="Ventosa A."/>
        </authorList>
    </citation>
    <scope>NUCLEOTIDE SEQUENCE</scope>
    <source>
        <strain evidence="4">JCM 18369</strain>
    </source>
</reference>
<feature type="domain" description="DUF7490" evidence="3">
    <location>
        <begin position="41"/>
        <end position="145"/>
    </location>
</feature>
<organism evidence="4 5">
    <name type="scientific">Haloarcula salina</name>
    <dbReference type="NCBI Taxonomy" id="1429914"/>
    <lineage>
        <taxon>Archaea</taxon>
        <taxon>Methanobacteriati</taxon>
        <taxon>Methanobacteriota</taxon>
        <taxon>Stenosarchaea group</taxon>
        <taxon>Halobacteria</taxon>
        <taxon>Halobacteriales</taxon>
        <taxon>Haloarculaceae</taxon>
        <taxon>Haloarcula</taxon>
    </lineage>
</organism>
<dbReference type="Gene3D" id="2.60.40.10">
    <property type="entry name" value="Immunoglobulins"/>
    <property type="match status" value="1"/>
</dbReference>
<dbReference type="InterPro" id="IPR026371">
    <property type="entry name" value="PGF_CTERM"/>
</dbReference>